<feature type="signal peptide" evidence="1">
    <location>
        <begin position="1"/>
        <end position="16"/>
    </location>
</feature>
<name>A0A5C3LDS2_COPMA</name>
<dbReference type="EMBL" id="ML210146">
    <property type="protein sequence ID" value="TFK30948.1"/>
    <property type="molecule type" value="Genomic_DNA"/>
</dbReference>
<dbReference type="OrthoDB" id="3238632at2759"/>
<dbReference type="AlphaFoldDB" id="A0A5C3LDS2"/>
<evidence type="ECO:0000256" key="1">
    <source>
        <dbReference type="SAM" id="SignalP"/>
    </source>
</evidence>
<evidence type="ECO:0000313" key="2">
    <source>
        <dbReference type="EMBL" id="TFK30948.1"/>
    </source>
</evidence>
<evidence type="ECO:0000313" key="3">
    <source>
        <dbReference type="Proteomes" id="UP000307440"/>
    </source>
</evidence>
<evidence type="ECO:0008006" key="4">
    <source>
        <dbReference type="Google" id="ProtNLM"/>
    </source>
</evidence>
<sequence>MKSIVISLSLASAAVAQVVNGLSYIAAPTVNLAASVPQITEAPAMSWDVFQSGGYKELTCGYGHRKEADGSCLPESWYNAQQHPGCYGTTIININKGQCAHVPTVTVVHTVHETVTKVVPTTVVQHLTETRLSTATASVTHTEVFTSVHVVPTTRIWTSTEIVDRTKTVQHVLTATESVTKTDTLVKTKTDTATSTLKLVETDTVTKTALSTIIIPTTSVKIWVSTDIIDRVSLAPGRTWICSLTLL</sequence>
<organism evidence="2 3">
    <name type="scientific">Coprinopsis marcescibilis</name>
    <name type="common">Agaric fungus</name>
    <name type="synonym">Psathyrella marcescibilis</name>
    <dbReference type="NCBI Taxonomy" id="230819"/>
    <lineage>
        <taxon>Eukaryota</taxon>
        <taxon>Fungi</taxon>
        <taxon>Dikarya</taxon>
        <taxon>Basidiomycota</taxon>
        <taxon>Agaricomycotina</taxon>
        <taxon>Agaricomycetes</taxon>
        <taxon>Agaricomycetidae</taxon>
        <taxon>Agaricales</taxon>
        <taxon>Agaricineae</taxon>
        <taxon>Psathyrellaceae</taxon>
        <taxon>Coprinopsis</taxon>
    </lineage>
</organism>
<accession>A0A5C3LDS2</accession>
<keyword evidence="3" id="KW-1185">Reference proteome</keyword>
<gene>
    <name evidence="2" type="ORF">FA15DRAFT_39014</name>
</gene>
<reference evidence="2 3" key="1">
    <citation type="journal article" date="2019" name="Nat. Ecol. Evol.">
        <title>Megaphylogeny resolves global patterns of mushroom evolution.</title>
        <authorList>
            <person name="Varga T."/>
            <person name="Krizsan K."/>
            <person name="Foldi C."/>
            <person name="Dima B."/>
            <person name="Sanchez-Garcia M."/>
            <person name="Sanchez-Ramirez S."/>
            <person name="Szollosi G.J."/>
            <person name="Szarkandi J.G."/>
            <person name="Papp V."/>
            <person name="Albert L."/>
            <person name="Andreopoulos W."/>
            <person name="Angelini C."/>
            <person name="Antonin V."/>
            <person name="Barry K.W."/>
            <person name="Bougher N.L."/>
            <person name="Buchanan P."/>
            <person name="Buyck B."/>
            <person name="Bense V."/>
            <person name="Catcheside P."/>
            <person name="Chovatia M."/>
            <person name="Cooper J."/>
            <person name="Damon W."/>
            <person name="Desjardin D."/>
            <person name="Finy P."/>
            <person name="Geml J."/>
            <person name="Haridas S."/>
            <person name="Hughes K."/>
            <person name="Justo A."/>
            <person name="Karasinski D."/>
            <person name="Kautmanova I."/>
            <person name="Kiss B."/>
            <person name="Kocsube S."/>
            <person name="Kotiranta H."/>
            <person name="LaButti K.M."/>
            <person name="Lechner B.E."/>
            <person name="Liimatainen K."/>
            <person name="Lipzen A."/>
            <person name="Lukacs Z."/>
            <person name="Mihaltcheva S."/>
            <person name="Morgado L.N."/>
            <person name="Niskanen T."/>
            <person name="Noordeloos M.E."/>
            <person name="Ohm R.A."/>
            <person name="Ortiz-Santana B."/>
            <person name="Ovrebo C."/>
            <person name="Racz N."/>
            <person name="Riley R."/>
            <person name="Savchenko A."/>
            <person name="Shiryaev A."/>
            <person name="Soop K."/>
            <person name="Spirin V."/>
            <person name="Szebenyi C."/>
            <person name="Tomsovsky M."/>
            <person name="Tulloss R.E."/>
            <person name="Uehling J."/>
            <person name="Grigoriev I.V."/>
            <person name="Vagvolgyi C."/>
            <person name="Papp T."/>
            <person name="Martin F.M."/>
            <person name="Miettinen O."/>
            <person name="Hibbett D.S."/>
            <person name="Nagy L.G."/>
        </authorList>
    </citation>
    <scope>NUCLEOTIDE SEQUENCE [LARGE SCALE GENOMIC DNA]</scope>
    <source>
        <strain evidence="2 3">CBS 121175</strain>
    </source>
</reference>
<dbReference type="Proteomes" id="UP000307440">
    <property type="component" value="Unassembled WGS sequence"/>
</dbReference>
<protein>
    <recommendedName>
        <fullName evidence="4">CBM1 domain-containing protein</fullName>
    </recommendedName>
</protein>
<feature type="chain" id="PRO_5022906830" description="CBM1 domain-containing protein" evidence="1">
    <location>
        <begin position="17"/>
        <end position="247"/>
    </location>
</feature>
<keyword evidence="1" id="KW-0732">Signal</keyword>
<proteinExistence type="predicted"/>
<dbReference type="STRING" id="230819.A0A5C3LDS2"/>